<gene>
    <name evidence="3" type="ORF">HYH03_003037</name>
</gene>
<feature type="region of interest" description="Disordered" evidence="1">
    <location>
        <begin position="199"/>
        <end position="228"/>
    </location>
</feature>
<dbReference type="Gene3D" id="3.40.50.150">
    <property type="entry name" value="Vaccinia Virus protein VP39"/>
    <property type="match status" value="2"/>
</dbReference>
<dbReference type="Pfam" id="PF08241">
    <property type="entry name" value="Methyltransf_11"/>
    <property type="match status" value="1"/>
</dbReference>
<evidence type="ECO:0000313" key="4">
    <source>
        <dbReference type="Proteomes" id="UP000612055"/>
    </source>
</evidence>
<organism evidence="3 4">
    <name type="scientific">Edaphochlamys debaryana</name>
    <dbReference type="NCBI Taxonomy" id="47281"/>
    <lineage>
        <taxon>Eukaryota</taxon>
        <taxon>Viridiplantae</taxon>
        <taxon>Chlorophyta</taxon>
        <taxon>core chlorophytes</taxon>
        <taxon>Chlorophyceae</taxon>
        <taxon>CS clade</taxon>
        <taxon>Chlamydomonadales</taxon>
        <taxon>Chlamydomonadales incertae sedis</taxon>
        <taxon>Edaphochlamys</taxon>
    </lineage>
</organism>
<feature type="region of interest" description="Disordered" evidence="1">
    <location>
        <begin position="291"/>
        <end position="374"/>
    </location>
</feature>
<evidence type="ECO:0000313" key="3">
    <source>
        <dbReference type="EMBL" id="KAG2498845.1"/>
    </source>
</evidence>
<dbReference type="AlphaFoldDB" id="A0A835YHN2"/>
<sequence length="530" mass="55781">MNGWMRYLATKAGLAARPGVLGRTPAGQGPPKLPTATAKAAGKGFSMSRGSIFVGGALVLGGTAYFSYRYTRAHAVLPAPDASAPLDPAAGFRVFDAIADKYDDAIGQEEAALWYGLMRRWLLSEARGDVLEVSVGTGRNFEYYDLAGSGVRSLTCTDLSRHMLIKAEDKFFDELHLGSKHPNVRVTFALADAHCLIDPSAPPPKPVEPPPRPKAEAPVRQIRPHPADLEPYNPPWWAYWRRLEPRDPSPPPASPSEGGAEGGPDPGAEVRDMPGLHAGGLLNIFKVLVPPSVPRGSEPQGEQGRQAAGAEGAAEGGAEGPAGESGAGPGAGPGPASEASGADAGEAAGGSSGSWWGWASGRKDSSATAGPSPGSVAAAAAAAAAAEPKPGCGCSHGHHHGPPKAYEARCASGQLEGGGRLARFAPASFDTVVDTFGLCSHEDPVQVLKEMARVCKPNGRILLLQHGRSHYDWLNRRLDSGAVEHQRKWGCLWNRDILDLVEQAGLKVDKLTRWHFGTSYYLVARPARQQ</sequence>
<dbReference type="InterPro" id="IPR029063">
    <property type="entry name" value="SAM-dependent_MTases_sf"/>
</dbReference>
<evidence type="ECO:0000256" key="1">
    <source>
        <dbReference type="SAM" id="MobiDB-lite"/>
    </source>
</evidence>
<dbReference type="PANTHER" id="PTHR42912">
    <property type="entry name" value="METHYLTRANSFERASE"/>
    <property type="match status" value="1"/>
</dbReference>
<feature type="compositionally biased region" description="Pro residues" evidence="1">
    <location>
        <begin position="200"/>
        <end position="210"/>
    </location>
</feature>
<dbReference type="InterPro" id="IPR013216">
    <property type="entry name" value="Methyltransf_11"/>
</dbReference>
<name>A0A835YHN2_9CHLO</name>
<accession>A0A835YHN2</accession>
<dbReference type="EMBL" id="JAEHOE010000008">
    <property type="protein sequence ID" value="KAG2498845.1"/>
    <property type="molecule type" value="Genomic_DNA"/>
</dbReference>
<dbReference type="PANTHER" id="PTHR42912:SF80">
    <property type="entry name" value="METHYLTRANSFERASE DOMAIN-CONTAINING PROTEIN"/>
    <property type="match status" value="1"/>
</dbReference>
<evidence type="ECO:0000259" key="2">
    <source>
        <dbReference type="Pfam" id="PF08241"/>
    </source>
</evidence>
<dbReference type="OrthoDB" id="416496at2759"/>
<feature type="region of interest" description="Disordered" evidence="1">
    <location>
        <begin position="247"/>
        <end position="275"/>
    </location>
</feature>
<proteinExistence type="predicted"/>
<feature type="compositionally biased region" description="Low complexity" evidence="1">
    <location>
        <begin position="334"/>
        <end position="346"/>
    </location>
</feature>
<feature type="compositionally biased region" description="Gly residues" evidence="1">
    <location>
        <begin position="314"/>
        <end position="333"/>
    </location>
</feature>
<dbReference type="SUPFAM" id="SSF53335">
    <property type="entry name" value="S-adenosyl-L-methionine-dependent methyltransferases"/>
    <property type="match status" value="2"/>
</dbReference>
<dbReference type="Proteomes" id="UP000612055">
    <property type="component" value="Unassembled WGS sequence"/>
</dbReference>
<dbReference type="GO" id="GO:0008757">
    <property type="term" value="F:S-adenosylmethionine-dependent methyltransferase activity"/>
    <property type="evidence" value="ECO:0007669"/>
    <property type="project" value="InterPro"/>
</dbReference>
<protein>
    <recommendedName>
        <fullName evidence="2">Methyltransferase type 11 domain-containing protein</fullName>
    </recommendedName>
</protein>
<reference evidence="3" key="1">
    <citation type="journal article" date="2020" name="bioRxiv">
        <title>Comparative genomics of Chlamydomonas.</title>
        <authorList>
            <person name="Craig R.J."/>
            <person name="Hasan A.R."/>
            <person name="Ness R.W."/>
            <person name="Keightley P.D."/>
        </authorList>
    </citation>
    <scope>NUCLEOTIDE SEQUENCE</scope>
    <source>
        <strain evidence="3">CCAP 11/70</strain>
    </source>
</reference>
<keyword evidence="4" id="KW-1185">Reference proteome</keyword>
<comment type="caution">
    <text evidence="3">The sequence shown here is derived from an EMBL/GenBank/DDBJ whole genome shotgun (WGS) entry which is preliminary data.</text>
</comment>
<feature type="domain" description="Methyltransferase type 11" evidence="2">
    <location>
        <begin position="421"/>
        <end position="462"/>
    </location>
</feature>
<dbReference type="InterPro" id="IPR050508">
    <property type="entry name" value="Methyltransf_Superfamily"/>
</dbReference>